<gene>
    <name evidence="1" type="ORF">ACFQ21_15645</name>
</gene>
<keyword evidence="1" id="KW-0418">Kinase</keyword>
<dbReference type="Gene3D" id="1.10.510.10">
    <property type="entry name" value="Transferase(Phosphotransferase) domain 1"/>
    <property type="match status" value="1"/>
</dbReference>
<organism evidence="1 2">
    <name type="scientific">Ohtaekwangia kribbensis</name>
    <dbReference type="NCBI Taxonomy" id="688913"/>
    <lineage>
        <taxon>Bacteria</taxon>
        <taxon>Pseudomonadati</taxon>
        <taxon>Bacteroidota</taxon>
        <taxon>Cytophagia</taxon>
        <taxon>Cytophagales</taxon>
        <taxon>Fulvivirgaceae</taxon>
        <taxon>Ohtaekwangia</taxon>
    </lineage>
</organism>
<dbReference type="RefSeq" id="WP_377580214.1">
    <property type="nucleotide sequence ID" value="NZ_JBHTKA010000007.1"/>
</dbReference>
<sequence length="272" mass="31805">MQTQTYTLSEDFTDLRDFILTLPGNFDAVGTVIQDNRNVVKTISTPHGLVVVKKFSGMYFFNRLAYSLFRKSKAARSYLYSRQLNEKGIATPPPIAWLDCYKYGLLNESYFVSLHEPDKTLREMTAVNGTFKSILYKPLASFALTLHQLGIYHDDFSSGNILIRETEDGYDFSMVDLNRIKFQKVSFEQGLRNLSKLALTDEEFNILVSEYARIQNQSPEKSCQLFWSYKRRSSFIRKIRKRLRKYVLTPLESIFTGKRVLFLMFIEDMLWF</sequence>
<protein>
    <submittedName>
        <fullName evidence="1">Lipopolysaccharide kinase InaA family protein</fullName>
    </submittedName>
</protein>
<name>A0ABW3K3E6_9BACT</name>
<dbReference type="SUPFAM" id="SSF56112">
    <property type="entry name" value="Protein kinase-like (PK-like)"/>
    <property type="match status" value="1"/>
</dbReference>
<dbReference type="Proteomes" id="UP001597112">
    <property type="component" value="Unassembled WGS sequence"/>
</dbReference>
<reference evidence="2" key="1">
    <citation type="journal article" date="2019" name="Int. J. Syst. Evol. Microbiol.">
        <title>The Global Catalogue of Microorganisms (GCM) 10K type strain sequencing project: providing services to taxonomists for standard genome sequencing and annotation.</title>
        <authorList>
            <consortium name="The Broad Institute Genomics Platform"/>
            <consortium name="The Broad Institute Genome Sequencing Center for Infectious Disease"/>
            <person name="Wu L."/>
            <person name="Ma J."/>
        </authorList>
    </citation>
    <scope>NUCLEOTIDE SEQUENCE [LARGE SCALE GENOMIC DNA]</scope>
    <source>
        <strain evidence="2">CCUG 58938</strain>
    </source>
</reference>
<dbReference type="Pfam" id="PF06293">
    <property type="entry name" value="Kdo"/>
    <property type="match status" value="1"/>
</dbReference>
<dbReference type="InterPro" id="IPR008266">
    <property type="entry name" value="Tyr_kinase_AS"/>
</dbReference>
<dbReference type="GO" id="GO:0016301">
    <property type="term" value="F:kinase activity"/>
    <property type="evidence" value="ECO:0007669"/>
    <property type="project" value="UniProtKB-KW"/>
</dbReference>
<accession>A0ABW3K3E6</accession>
<proteinExistence type="predicted"/>
<comment type="caution">
    <text evidence="1">The sequence shown here is derived from an EMBL/GenBank/DDBJ whole genome shotgun (WGS) entry which is preliminary data.</text>
</comment>
<dbReference type="EMBL" id="JBHTKA010000007">
    <property type="protein sequence ID" value="MFD1000759.1"/>
    <property type="molecule type" value="Genomic_DNA"/>
</dbReference>
<keyword evidence="2" id="KW-1185">Reference proteome</keyword>
<keyword evidence="1" id="KW-0808">Transferase</keyword>
<dbReference type="InterPro" id="IPR011009">
    <property type="entry name" value="Kinase-like_dom_sf"/>
</dbReference>
<evidence type="ECO:0000313" key="2">
    <source>
        <dbReference type="Proteomes" id="UP001597112"/>
    </source>
</evidence>
<evidence type="ECO:0000313" key="1">
    <source>
        <dbReference type="EMBL" id="MFD1000759.1"/>
    </source>
</evidence>
<dbReference type="PROSITE" id="PS00109">
    <property type="entry name" value="PROTEIN_KINASE_TYR"/>
    <property type="match status" value="1"/>
</dbReference>